<organism evidence="8 9">
    <name type="scientific">Sneathiella chinensis</name>
    <dbReference type="NCBI Taxonomy" id="349750"/>
    <lineage>
        <taxon>Bacteria</taxon>
        <taxon>Pseudomonadati</taxon>
        <taxon>Pseudomonadota</taxon>
        <taxon>Alphaproteobacteria</taxon>
        <taxon>Sneathiellales</taxon>
        <taxon>Sneathiellaceae</taxon>
        <taxon>Sneathiella</taxon>
    </lineage>
</organism>
<comment type="catalytic activity">
    <reaction evidence="5">
        <text>N,N-dimethyl-1,4-phenylenediamine + anthranilate + 2 NAD(+) = 2-(4-dimethylaminophenyl)diazenylbenzoate + 2 NADH + 2 H(+)</text>
        <dbReference type="Rhea" id="RHEA:55872"/>
        <dbReference type="ChEBI" id="CHEBI:15378"/>
        <dbReference type="ChEBI" id="CHEBI:15783"/>
        <dbReference type="ChEBI" id="CHEBI:16567"/>
        <dbReference type="ChEBI" id="CHEBI:57540"/>
        <dbReference type="ChEBI" id="CHEBI:57945"/>
        <dbReference type="ChEBI" id="CHEBI:71579"/>
        <dbReference type="EC" id="1.7.1.17"/>
    </reaction>
    <physiologicalReaction direction="right-to-left" evidence="5">
        <dbReference type="Rhea" id="RHEA:55874"/>
    </physiologicalReaction>
</comment>
<reference evidence="8" key="1">
    <citation type="journal article" date="2014" name="Int. J. Syst. Evol. Microbiol.">
        <title>Complete genome of a new Firmicutes species belonging to the dominant human colonic microbiota ('Ruminococcus bicirculans') reveals two chromosomes and a selective capacity to utilize plant glucans.</title>
        <authorList>
            <consortium name="NISC Comparative Sequencing Program"/>
            <person name="Wegmann U."/>
            <person name="Louis P."/>
            <person name="Goesmann A."/>
            <person name="Henrissat B."/>
            <person name="Duncan S.H."/>
            <person name="Flint H.J."/>
        </authorList>
    </citation>
    <scope>NUCLEOTIDE SEQUENCE</scope>
    <source>
        <strain evidence="8">NBRC 103408</strain>
    </source>
</reference>
<dbReference type="HAMAP" id="MF_01216">
    <property type="entry name" value="Azoreductase_type1"/>
    <property type="match status" value="1"/>
</dbReference>
<dbReference type="Pfam" id="PF02525">
    <property type="entry name" value="Flavodoxin_2"/>
    <property type="match status" value="1"/>
</dbReference>
<comment type="function">
    <text evidence="6">Quinone reductase that provides resistance to thiol-specific stress caused by electrophilic quinones.</text>
</comment>
<gene>
    <name evidence="6 8" type="primary">azoR</name>
    <name evidence="8" type="ORF">GCM10007924_26490</name>
</gene>
<comment type="subunit">
    <text evidence="6">Homodimer.</text>
</comment>
<comment type="caution">
    <text evidence="6">Lacks conserved residue(s) required for the propagation of feature annotation.</text>
</comment>
<dbReference type="PANTHER" id="PTHR43741:SF2">
    <property type="entry name" value="FMN-DEPENDENT NADH:QUINONE OXIDOREDUCTASE"/>
    <property type="match status" value="1"/>
</dbReference>
<dbReference type="Gene3D" id="3.40.50.360">
    <property type="match status" value="1"/>
</dbReference>
<proteinExistence type="inferred from homology"/>
<evidence type="ECO:0000313" key="8">
    <source>
        <dbReference type="EMBL" id="GLQ07428.1"/>
    </source>
</evidence>
<dbReference type="RefSeq" id="WP_169561503.1">
    <property type="nucleotide sequence ID" value="NZ_BSNF01000008.1"/>
</dbReference>
<dbReference type="EMBL" id="BSNF01000008">
    <property type="protein sequence ID" value="GLQ07428.1"/>
    <property type="molecule type" value="Genomic_DNA"/>
</dbReference>
<dbReference type="InterPro" id="IPR023048">
    <property type="entry name" value="NADH:quinone_OxRdtase_FMN_depd"/>
</dbReference>
<keyword evidence="2 6" id="KW-0288">FMN</keyword>
<dbReference type="Proteomes" id="UP001161409">
    <property type="component" value="Unassembled WGS sequence"/>
</dbReference>
<evidence type="ECO:0000256" key="3">
    <source>
        <dbReference type="ARBA" id="ARBA00023002"/>
    </source>
</evidence>
<comment type="similarity">
    <text evidence="6">Belongs to the azoreductase type 1 family.</text>
</comment>
<dbReference type="InterPro" id="IPR003680">
    <property type="entry name" value="Flavodoxin_fold"/>
</dbReference>
<protein>
    <recommendedName>
        <fullName evidence="6">FMN dependent NADH:quinone oxidoreductase</fullName>
        <ecNumber evidence="6">1.6.5.-</ecNumber>
    </recommendedName>
    <alternativeName>
        <fullName evidence="6">Azo-dye reductase</fullName>
    </alternativeName>
    <alternativeName>
        <fullName evidence="6">FMN-dependent NADH-azo compound oxidoreductase</fullName>
    </alternativeName>
    <alternativeName>
        <fullName evidence="6">FMN-dependent NADH-azoreductase</fullName>
        <ecNumber evidence="6">1.7.1.17</ecNumber>
    </alternativeName>
</protein>
<sequence>MVKVLHLKSSILGDAGQSNQLSQRFVDQYLSTVSGSSVTLRDLGENPVPHLTGEAVVGFGLPDAERTAAQTAAKELSDALIAELRDHDVLVIGLPMYNFSIPSTLKAWIDYVARVGETFRYTETGPEGLLKGKKAYVIAARGGKYVGTPADTQTSFMKTILGFVGITDVEFIFAEGLNMGDEARTAGLTEAEEEMGRLIAETGQAAA</sequence>
<comment type="cofactor">
    <cofactor evidence="6">
        <name>FMN</name>
        <dbReference type="ChEBI" id="CHEBI:58210"/>
    </cofactor>
    <text evidence="6">Binds 1 FMN per subunit.</text>
</comment>
<dbReference type="SUPFAM" id="SSF52218">
    <property type="entry name" value="Flavoproteins"/>
    <property type="match status" value="1"/>
</dbReference>
<evidence type="ECO:0000256" key="4">
    <source>
        <dbReference type="ARBA" id="ARBA00023027"/>
    </source>
</evidence>
<feature type="domain" description="Flavodoxin-like fold" evidence="7">
    <location>
        <begin position="3"/>
        <end position="197"/>
    </location>
</feature>
<evidence type="ECO:0000256" key="5">
    <source>
        <dbReference type="ARBA" id="ARBA00048542"/>
    </source>
</evidence>
<comment type="function">
    <text evidence="6">Also exhibits azoreductase activity. Catalyzes the reductive cleavage of the azo bond in aromatic azo compounds to the corresponding amines.</text>
</comment>
<keyword evidence="9" id="KW-1185">Reference proteome</keyword>
<evidence type="ECO:0000313" key="9">
    <source>
        <dbReference type="Proteomes" id="UP001161409"/>
    </source>
</evidence>
<evidence type="ECO:0000256" key="6">
    <source>
        <dbReference type="HAMAP-Rule" id="MF_01216"/>
    </source>
</evidence>
<reference evidence="8" key="2">
    <citation type="submission" date="2023-01" db="EMBL/GenBank/DDBJ databases">
        <title>Draft genome sequence of Sneathiella chinensis strain NBRC 103408.</title>
        <authorList>
            <person name="Sun Q."/>
            <person name="Mori K."/>
        </authorList>
    </citation>
    <scope>NUCLEOTIDE SEQUENCE</scope>
    <source>
        <strain evidence="8">NBRC 103408</strain>
    </source>
</reference>
<feature type="binding site" evidence="6">
    <location>
        <begin position="96"/>
        <end position="99"/>
    </location>
    <ligand>
        <name>FMN</name>
        <dbReference type="ChEBI" id="CHEBI:58210"/>
    </ligand>
</feature>
<evidence type="ECO:0000256" key="2">
    <source>
        <dbReference type="ARBA" id="ARBA00022643"/>
    </source>
</evidence>
<dbReference type="InterPro" id="IPR050104">
    <property type="entry name" value="FMN-dep_NADH:Q_OxRdtase_AzoR1"/>
</dbReference>
<comment type="caution">
    <text evidence="8">The sequence shown here is derived from an EMBL/GenBank/DDBJ whole genome shotgun (WGS) entry which is preliminary data.</text>
</comment>
<name>A0ABQ5U8A7_9PROT</name>
<keyword evidence="4 6" id="KW-0520">NAD</keyword>
<accession>A0ABQ5U8A7</accession>
<dbReference type="InterPro" id="IPR029039">
    <property type="entry name" value="Flavoprotein-like_sf"/>
</dbReference>
<dbReference type="PANTHER" id="PTHR43741">
    <property type="entry name" value="FMN-DEPENDENT NADH-AZOREDUCTASE 1"/>
    <property type="match status" value="1"/>
</dbReference>
<evidence type="ECO:0000256" key="1">
    <source>
        <dbReference type="ARBA" id="ARBA00022630"/>
    </source>
</evidence>
<feature type="binding site" evidence="6">
    <location>
        <position position="10"/>
    </location>
    <ligand>
        <name>FMN</name>
        <dbReference type="ChEBI" id="CHEBI:58210"/>
    </ligand>
</feature>
<evidence type="ECO:0000259" key="7">
    <source>
        <dbReference type="Pfam" id="PF02525"/>
    </source>
</evidence>
<dbReference type="EC" id="1.7.1.17" evidence="6"/>
<keyword evidence="1 6" id="KW-0285">Flavoprotein</keyword>
<comment type="catalytic activity">
    <reaction evidence="6">
        <text>2 a quinone + NADH + H(+) = 2 a 1,4-benzosemiquinone + NAD(+)</text>
        <dbReference type="Rhea" id="RHEA:65952"/>
        <dbReference type="ChEBI" id="CHEBI:15378"/>
        <dbReference type="ChEBI" id="CHEBI:57540"/>
        <dbReference type="ChEBI" id="CHEBI:57945"/>
        <dbReference type="ChEBI" id="CHEBI:132124"/>
        <dbReference type="ChEBI" id="CHEBI:134225"/>
    </reaction>
</comment>
<keyword evidence="3 6" id="KW-0560">Oxidoreductase</keyword>
<dbReference type="EC" id="1.6.5.-" evidence="6"/>